<dbReference type="Pfam" id="PF00009">
    <property type="entry name" value="GTP_EFTU"/>
    <property type="match status" value="1"/>
</dbReference>
<keyword evidence="11" id="KW-1185">Reference proteome</keyword>
<feature type="domain" description="Tr-type G" evidence="9">
    <location>
        <begin position="8"/>
        <end position="282"/>
    </location>
</feature>
<accession>A0A1H3IYU7</accession>
<dbReference type="PROSITE" id="PS00301">
    <property type="entry name" value="G_TR_1"/>
    <property type="match status" value="1"/>
</dbReference>
<dbReference type="PROSITE" id="PS51722">
    <property type="entry name" value="G_TR_2"/>
    <property type="match status" value="1"/>
</dbReference>
<evidence type="ECO:0000256" key="7">
    <source>
        <dbReference type="ARBA" id="ARBA00023134"/>
    </source>
</evidence>
<dbReference type="Pfam" id="PF03764">
    <property type="entry name" value="EFG_IV"/>
    <property type="match status" value="1"/>
</dbReference>
<dbReference type="InterPro" id="IPR047872">
    <property type="entry name" value="EFG_IV"/>
</dbReference>
<comment type="function">
    <text evidence="8">Catalyzes the GTP-dependent ribosomal translocation step during translation elongation. During this step, the ribosome changes from the pre-translocational (PRE) to the post-translocational (POST) state as the newly formed A-site-bound peptidyl-tRNA and P-site-bound deacylated tRNA move to the P and E sites, respectively. Catalyzes the coordinated movement of the two tRNA molecules, the mRNA and conformational changes in the ribosome.</text>
</comment>
<dbReference type="Gene3D" id="3.30.230.10">
    <property type="match status" value="1"/>
</dbReference>
<dbReference type="CDD" id="cd01886">
    <property type="entry name" value="EF-G"/>
    <property type="match status" value="1"/>
</dbReference>
<gene>
    <name evidence="8" type="primary">fusA</name>
    <name evidence="10" type="ORF">SAMN04488579_12527</name>
</gene>
<dbReference type="FunFam" id="2.40.30.10:FF:000006">
    <property type="entry name" value="Elongation factor G"/>
    <property type="match status" value="1"/>
</dbReference>
<dbReference type="PANTHER" id="PTHR43261">
    <property type="entry name" value="TRANSLATION ELONGATION FACTOR G-RELATED"/>
    <property type="match status" value="1"/>
</dbReference>
<dbReference type="InterPro" id="IPR009022">
    <property type="entry name" value="EFG_III"/>
</dbReference>
<dbReference type="InterPro" id="IPR035647">
    <property type="entry name" value="EFG_III/V"/>
</dbReference>
<protein>
    <recommendedName>
        <fullName evidence="2 8">Elongation factor G</fullName>
        <shortName evidence="8">EF-G</shortName>
    </recommendedName>
</protein>
<dbReference type="CDD" id="cd04088">
    <property type="entry name" value="EFG_mtEFG_II"/>
    <property type="match status" value="1"/>
</dbReference>
<dbReference type="FunFam" id="3.40.50.300:FF:000029">
    <property type="entry name" value="Elongation factor G"/>
    <property type="match status" value="1"/>
</dbReference>
<evidence type="ECO:0000256" key="6">
    <source>
        <dbReference type="ARBA" id="ARBA00022917"/>
    </source>
</evidence>
<feature type="binding site" evidence="8">
    <location>
        <begin position="17"/>
        <end position="24"/>
    </location>
    <ligand>
        <name>GTP</name>
        <dbReference type="ChEBI" id="CHEBI:37565"/>
    </ligand>
</feature>
<dbReference type="HAMAP" id="MF_00054_B">
    <property type="entry name" value="EF_G_EF_2_B"/>
    <property type="match status" value="1"/>
</dbReference>
<dbReference type="GO" id="GO:0005525">
    <property type="term" value="F:GTP binding"/>
    <property type="evidence" value="ECO:0007669"/>
    <property type="project" value="UniProtKB-UniRule"/>
</dbReference>
<dbReference type="NCBIfam" id="TIGR00484">
    <property type="entry name" value="EF-G"/>
    <property type="match status" value="1"/>
</dbReference>
<keyword evidence="7 8" id="KW-0342">GTP-binding</keyword>
<feature type="binding site" evidence="8">
    <location>
        <begin position="135"/>
        <end position="138"/>
    </location>
    <ligand>
        <name>GTP</name>
        <dbReference type="ChEBI" id="CHEBI:37565"/>
    </ligand>
</feature>
<dbReference type="GO" id="GO:0032790">
    <property type="term" value="P:ribosome disassembly"/>
    <property type="evidence" value="ECO:0007669"/>
    <property type="project" value="TreeGrafter"/>
</dbReference>
<dbReference type="PRINTS" id="PR00315">
    <property type="entry name" value="ELONGATNFCT"/>
</dbReference>
<dbReference type="InterPro" id="IPR041095">
    <property type="entry name" value="EFG_II"/>
</dbReference>
<dbReference type="GO" id="GO:0003746">
    <property type="term" value="F:translation elongation factor activity"/>
    <property type="evidence" value="ECO:0007669"/>
    <property type="project" value="UniProtKB-UniRule"/>
</dbReference>
<evidence type="ECO:0000313" key="10">
    <source>
        <dbReference type="EMBL" id="SDY32084.1"/>
    </source>
</evidence>
<name>A0A1H3IYU7_EUBBA</name>
<evidence type="ECO:0000256" key="4">
    <source>
        <dbReference type="ARBA" id="ARBA00022741"/>
    </source>
</evidence>
<comment type="similarity">
    <text evidence="1 8">Belongs to the TRAFAC class translation factor GTPase superfamily. Classic translation factor GTPase family. EF-G/EF-2 subfamily.</text>
</comment>
<dbReference type="EMBL" id="FNOU01000025">
    <property type="protein sequence ID" value="SDY32084.1"/>
    <property type="molecule type" value="Genomic_DNA"/>
</dbReference>
<dbReference type="InterPro" id="IPR031157">
    <property type="entry name" value="G_TR_CS"/>
</dbReference>
<dbReference type="NCBIfam" id="NF009381">
    <property type="entry name" value="PRK12740.1-5"/>
    <property type="match status" value="1"/>
</dbReference>
<evidence type="ECO:0000259" key="9">
    <source>
        <dbReference type="PROSITE" id="PS51722"/>
    </source>
</evidence>
<dbReference type="InterPro" id="IPR053905">
    <property type="entry name" value="EF-G-like_DII"/>
</dbReference>
<dbReference type="CDD" id="cd03713">
    <property type="entry name" value="EFG_mtEFG_C"/>
    <property type="match status" value="1"/>
</dbReference>
<dbReference type="InterPro" id="IPR000795">
    <property type="entry name" value="T_Tr_GTP-bd_dom"/>
</dbReference>
<dbReference type="InterPro" id="IPR027417">
    <property type="entry name" value="P-loop_NTPase"/>
</dbReference>
<dbReference type="GO" id="GO:0003924">
    <property type="term" value="F:GTPase activity"/>
    <property type="evidence" value="ECO:0007669"/>
    <property type="project" value="InterPro"/>
</dbReference>
<organism evidence="10 11">
    <name type="scientific">Eubacterium barkeri</name>
    <name type="common">Clostridium barkeri</name>
    <dbReference type="NCBI Taxonomy" id="1528"/>
    <lineage>
        <taxon>Bacteria</taxon>
        <taxon>Bacillati</taxon>
        <taxon>Bacillota</taxon>
        <taxon>Clostridia</taxon>
        <taxon>Eubacteriales</taxon>
        <taxon>Eubacteriaceae</taxon>
        <taxon>Eubacterium</taxon>
    </lineage>
</organism>
<dbReference type="SUPFAM" id="SSF54211">
    <property type="entry name" value="Ribosomal protein S5 domain 2-like"/>
    <property type="match status" value="1"/>
</dbReference>
<dbReference type="SMART" id="SM00838">
    <property type="entry name" value="EFG_C"/>
    <property type="match status" value="1"/>
</dbReference>
<dbReference type="InterPro" id="IPR020568">
    <property type="entry name" value="Ribosomal_Su5_D2-typ_SF"/>
</dbReference>
<keyword evidence="4 8" id="KW-0547">Nucleotide-binding</keyword>
<dbReference type="Pfam" id="PF14492">
    <property type="entry name" value="EFG_III"/>
    <property type="match status" value="1"/>
</dbReference>
<dbReference type="Gene3D" id="3.30.70.240">
    <property type="match status" value="1"/>
</dbReference>
<dbReference type="SUPFAM" id="SSF52540">
    <property type="entry name" value="P-loop containing nucleoside triphosphate hydrolases"/>
    <property type="match status" value="1"/>
</dbReference>
<dbReference type="InterPro" id="IPR035649">
    <property type="entry name" value="EFG_V"/>
</dbReference>
<keyword evidence="3 8" id="KW-0963">Cytoplasm</keyword>
<feature type="binding site" evidence="8">
    <location>
        <begin position="81"/>
        <end position="85"/>
    </location>
    <ligand>
        <name>GTP</name>
        <dbReference type="ChEBI" id="CHEBI:37565"/>
    </ligand>
</feature>
<evidence type="ECO:0000256" key="5">
    <source>
        <dbReference type="ARBA" id="ARBA00022768"/>
    </source>
</evidence>
<evidence type="ECO:0000256" key="1">
    <source>
        <dbReference type="ARBA" id="ARBA00005870"/>
    </source>
</evidence>
<dbReference type="CDD" id="cd01434">
    <property type="entry name" value="EFG_mtEFG1_IV"/>
    <property type="match status" value="1"/>
</dbReference>
<dbReference type="InterPro" id="IPR004540">
    <property type="entry name" value="Transl_elong_EFG/EF2"/>
</dbReference>
<dbReference type="NCBIfam" id="TIGR00231">
    <property type="entry name" value="small_GTP"/>
    <property type="match status" value="1"/>
</dbReference>
<proteinExistence type="inferred from homology"/>
<dbReference type="InterPro" id="IPR005225">
    <property type="entry name" value="Small_GTP-bd"/>
</dbReference>
<dbReference type="SUPFAM" id="SSF54980">
    <property type="entry name" value="EF-G C-terminal domain-like"/>
    <property type="match status" value="2"/>
</dbReference>
<dbReference type="GO" id="GO:0005737">
    <property type="term" value="C:cytoplasm"/>
    <property type="evidence" value="ECO:0007669"/>
    <property type="project" value="UniProtKB-SubCell"/>
</dbReference>
<dbReference type="Pfam" id="PF22042">
    <property type="entry name" value="EF-G_D2"/>
    <property type="match status" value="1"/>
</dbReference>
<evidence type="ECO:0000313" key="11">
    <source>
        <dbReference type="Proteomes" id="UP000199652"/>
    </source>
</evidence>
<dbReference type="SUPFAM" id="SSF50447">
    <property type="entry name" value="Translation proteins"/>
    <property type="match status" value="1"/>
</dbReference>
<dbReference type="Proteomes" id="UP000199652">
    <property type="component" value="Unassembled WGS sequence"/>
</dbReference>
<dbReference type="InterPro" id="IPR009000">
    <property type="entry name" value="Transl_B-barrel_sf"/>
</dbReference>
<dbReference type="STRING" id="1528.SAMN04488579_12527"/>
<dbReference type="RefSeq" id="WP_090246804.1">
    <property type="nucleotide sequence ID" value="NZ_FNOU01000025.1"/>
</dbReference>
<evidence type="ECO:0000256" key="2">
    <source>
        <dbReference type="ARBA" id="ARBA00017872"/>
    </source>
</evidence>
<dbReference type="Gene3D" id="2.40.30.10">
    <property type="entry name" value="Translation factors"/>
    <property type="match status" value="1"/>
</dbReference>
<dbReference type="InterPro" id="IPR014721">
    <property type="entry name" value="Ribsml_uS5_D2-typ_fold_subgr"/>
</dbReference>
<dbReference type="InterPro" id="IPR005517">
    <property type="entry name" value="Transl_elong_EFG/EF2_IV"/>
</dbReference>
<reference evidence="11" key="1">
    <citation type="submission" date="2016-10" db="EMBL/GenBank/DDBJ databases">
        <authorList>
            <person name="Varghese N."/>
            <person name="Submissions S."/>
        </authorList>
    </citation>
    <scope>NUCLEOTIDE SEQUENCE [LARGE SCALE GENOMIC DNA]</scope>
    <source>
        <strain evidence="11">VPI 5359</strain>
    </source>
</reference>
<dbReference type="FunFam" id="3.30.230.10:FF:000003">
    <property type="entry name" value="Elongation factor G"/>
    <property type="match status" value="1"/>
</dbReference>
<keyword evidence="6 8" id="KW-0648">Protein biosynthesis</keyword>
<dbReference type="FunFam" id="3.30.70.870:FF:000001">
    <property type="entry name" value="Elongation factor G"/>
    <property type="match status" value="1"/>
</dbReference>
<dbReference type="InterPro" id="IPR000640">
    <property type="entry name" value="EFG_V-like"/>
</dbReference>
<dbReference type="AlphaFoldDB" id="A0A1H3IYU7"/>
<evidence type="ECO:0000256" key="8">
    <source>
        <dbReference type="HAMAP-Rule" id="MF_00054"/>
    </source>
</evidence>
<dbReference type="Gene3D" id="3.30.70.870">
    <property type="entry name" value="Elongation Factor G (Translational Gtpase), domain 3"/>
    <property type="match status" value="1"/>
</dbReference>
<dbReference type="CDD" id="cd16262">
    <property type="entry name" value="EFG_III"/>
    <property type="match status" value="1"/>
</dbReference>
<evidence type="ECO:0000256" key="3">
    <source>
        <dbReference type="ARBA" id="ARBA00022490"/>
    </source>
</evidence>
<dbReference type="Gene3D" id="3.40.50.300">
    <property type="entry name" value="P-loop containing nucleotide triphosphate hydrolases"/>
    <property type="match status" value="1"/>
</dbReference>
<dbReference type="Pfam" id="PF00679">
    <property type="entry name" value="EFG_C"/>
    <property type="match status" value="1"/>
</dbReference>
<comment type="subcellular location">
    <subcellularLocation>
        <location evidence="8">Cytoplasm</location>
    </subcellularLocation>
</comment>
<keyword evidence="5 8" id="KW-0251">Elongation factor</keyword>
<dbReference type="OrthoDB" id="9804431at2"/>
<sequence>MPREYSLEKTRNIGIMAHIDAGKTTTTERILFYSGKIHKIGETHDGGAQMDWMEQEQERGITITSAATTCHWKGNRINIIDTPGHVDFTVEVERSLRVLDGSVAVFCAKGGVEPQSETVWRQADQYNVPRMVYINKMDITGADFYHAVDMIRDRLGAHPVCIQLPIGKEADFIGIIDLVTMKAEIYKDDLGEDFEITDIPENMQEEAEEYRDKMLEALSEVDETIMEKYLEGEAVTEEEIKAAIRKGTCNVEMVAVTCGSSYKNKGVQMMLDAVVDYMPSPLDVAAIKGTNPKTEEEDERIASDDAPFSALAFKIMTDPYVGKLAFMRVYSGTAEAGSYVSNSSKGKRERLGRILQMHANHREEITKVYTGDIVAAVGLKDTTTGDTLCDMDHPIVLESMVFPEPVIDVAIEPKTKAGQEKMTVALQKLAEEDPTFRTHTDEETGQTIISGMGELHLDIIIDRMLREFKVEANIGQPQVAYKETITKTVDAEGKFARQSGGRGQYGHCLITLEPLEAGSGFVFENKTVGGSIPKEYINPIQQGIQEAMQNGVLAGYPVLDIKASVYDGSYHEVDSSEMAFKVAGSMAFKNGMRKADPVIMEPVFKLEVVIPEEYMGDVMGDINSRRGRVEGMEMRAGAQVINGMVPLSEMFGYATSLRSKTQGRGVYTMQFSHYEAVPKSVAEKIMEGKAK</sequence>
<dbReference type="FunFam" id="3.30.70.240:FF:000001">
    <property type="entry name" value="Elongation factor G"/>
    <property type="match status" value="1"/>
</dbReference>
<dbReference type="PANTHER" id="PTHR43261:SF1">
    <property type="entry name" value="RIBOSOME-RELEASING FACTOR 2, MITOCHONDRIAL"/>
    <property type="match status" value="1"/>
</dbReference>
<dbReference type="SMART" id="SM00889">
    <property type="entry name" value="EFG_IV"/>
    <property type="match status" value="1"/>
</dbReference>